<accession>A0A3M9XPM2</accession>
<dbReference type="InterPro" id="IPR029471">
    <property type="entry name" value="HNH_5"/>
</dbReference>
<evidence type="ECO:0000313" key="2">
    <source>
        <dbReference type="EMBL" id="RNJ49702.1"/>
    </source>
</evidence>
<keyword evidence="3" id="KW-1185">Reference proteome</keyword>
<dbReference type="EMBL" id="QWDD01000001">
    <property type="protein sequence ID" value="RNJ49702.1"/>
    <property type="molecule type" value="Genomic_DNA"/>
</dbReference>
<organism evidence="2 3">
    <name type="scientific">Methylocystis hirsuta</name>
    <dbReference type="NCBI Taxonomy" id="369798"/>
    <lineage>
        <taxon>Bacteria</taxon>
        <taxon>Pseudomonadati</taxon>
        <taxon>Pseudomonadota</taxon>
        <taxon>Alphaproteobacteria</taxon>
        <taxon>Hyphomicrobiales</taxon>
        <taxon>Methylocystaceae</taxon>
        <taxon>Methylocystis</taxon>
    </lineage>
</organism>
<dbReference type="Pfam" id="PF14279">
    <property type="entry name" value="HNH_5"/>
    <property type="match status" value="1"/>
</dbReference>
<keyword evidence="2" id="KW-0378">Hydrolase</keyword>
<dbReference type="OrthoDB" id="5184303at2"/>
<evidence type="ECO:0000259" key="1">
    <source>
        <dbReference type="Pfam" id="PF14279"/>
    </source>
</evidence>
<proteinExistence type="predicted"/>
<dbReference type="RefSeq" id="WP_123175671.1">
    <property type="nucleotide sequence ID" value="NZ_QWDD01000001.1"/>
</dbReference>
<gene>
    <name evidence="2" type="ORF">D1O30_08900</name>
</gene>
<dbReference type="GO" id="GO:0004519">
    <property type="term" value="F:endonuclease activity"/>
    <property type="evidence" value="ECO:0007669"/>
    <property type="project" value="UniProtKB-KW"/>
</dbReference>
<sequence length="258" mass="29125">MRCIFCLESDRPARSVEHIIPESLGNTEHVLPRGVVCDLCNNYLARKVEKPLLDSIHFMNLRGRNVVPNKRGMVPPQYGFCPGAGTPVGIQFSSTEGLSIGAWDEADDEPFVKYILGSSKGCVLVPLEARIDERVLARFLGKIGYEILAQRLIAANLDVDALSEQPELALLRRFVRQGDVPDRWPVHRRRIYREGDSFQDDGQSYEVLHEYTLLCTDQIEIYAIVCLFGEEFVINLGGPSIEGYERWIANNQGRSPLY</sequence>
<keyword evidence="2" id="KW-0540">Nuclease</keyword>
<evidence type="ECO:0000313" key="3">
    <source>
        <dbReference type="Proteomes" id="UP000268623"/>
    </source>
</evidence>
<keyword evidence="2" id="KW-0255">Endonuclease</keyword>
<reference evidence="2 3" key="1">
    <citation type="submission" date="2018-08" db="EMBL/GenBank/DDBJ databases">
        <title>Genome sequence of Methylocystis hirsuta CSC1, a methanotroph able to accumulate PHAs.</title>
        <authorList>
            <person name="Bordel S."/>
            <person name="Rodriguez E."/>
            <person name="Gancedo J."/>
            <person name="Munoz R."/>
        </authorList>
    </citation>
    <scope>NUCLEOTIDE SEQUENCE [LARGE SCALE GENOMIC DNA]</scope>
    <source>
        <strain evidence="2 3">CSC1</strain>
    </source>
</reference>
<name>A0A3M9XPM2_9HYPH</name>
<dbReference type="Proteomes" id="UP000268623">
    <property type="component" value="Unassembled WGS sequence"/>
</dbReference>
<comment type="caution">
    <text evidence="2">The sequence shown here is derived from an EMBL/GenBank/DDBJ whole genome shotgun (WGS) entry which is preliminary data.</text>
</comment>
<dbReference type="AlphaFoldDB" id="A0A3M9XPM2"/>
<protein>
    <submittedName>
        <fullName evidence="2">HNH endonuclease</fullName>
    </submittedName>
</protein>
<feature type="domain" description="HNH endonuclease 5" evidence="1">
    <location>
        <begin position="3"/>
        <end position="53"/>
    </location>
</feature>